<organism evidence="1 2">
    <name type="scientific">Amedibacterium intestinale</name>
    <dbReference type="NCBI Taxonomy" id="2583452"/>
    <lineage>
        <taxon>Bacteria</taxon>
        <taxon>Bacillati</taxon>
        <taxon>Bacillota</taxon>
        <taxon>Erysipelotrichia</taxon>
        <taxon>Erysipelotrichales</taxon>
        <taxon>Erysipelotrichaceae</taxon>
        <taxon>Amedibacterium</taxon>
    </lineage>
</organism>
<dbReference type="AlphaFoldDB" id="A0A6N4TMS5"/>
<keyword evidence="2" id="KW-1185">Reference proteome</keyword>
<dbReference type="KEGG" id="aarg:Aargi30884_27540"/>
<name>A0A6N4TMS5_9FIRM</name>
<dbReference type="Proteomes" id="UP000464754">
    <property type="component" value="Chromosome"/>
</dbReference>
<evidence type="ECO:0000313" key="2">
    <source>
        <dbReference type="Proteomes" id="UP000464754"/>
    </source>
</evidence>
<accession>A0A6N4TMS5</accession>
<protein>
    <submittedName>
        <fullName evidence="1">Uncharacterized protein</fullName>
    </submittedName>
</protein>
<proteinExistence type="predicted"/>
<reference evidence="2" key="1">
    <citation type="submission" date="2019-05" db="EMBL/GenBank/DDBJ databases">
        <title>Complete genome sequencing of Absiella argi strain JCM 30884.</title>
        <authorList>
            <person name="Sakamoto M."/>
            <person name="Murakami T."/>
            <person name="Mori H."/>
        </authorList>
    </citation>
    <scope>NUCLEOTIDE SEQUENCE [LARGE SCALE GENOMIC DNA]</scope>
    <source>
        <strain evidence="2">JCM 30884</strain>
    </source>
</reference>
<dbReference type="EMBL" id="AP019695">
    <property type="protein sequence ID" value="BBK23851.1"/>
    <property type="molecule type" value="Genomic_DNA"/>
</dbReference>
<evidence type="ECO:0000313" key="1">
    <source>
        <dbReference type="EMBL" id="BBK23851.1"/>
    </source>
</evidence>
<gene>
    <name evidence="1" type="ORF">Aargi30884_27540</name>
</gene>
<dbReference type="RefSeq" id="WP_163052504.1">
    <property type="nucleotide sequence ID" value="NZ_AP019695.1"/>
</dbReference>
<sequence>MKIFCVILIIALIISIWKCWVFKCLSIGLMYFASTEHNWNIDEKEAKKILEYSMKRHIKDFFKIKDS</sequence>